<comment type="subcellular location">
    <subcellularLocation>
        <location evidence="1">Cell envelope</location>
    </subcellularLocation>
</comment>
<gene>
    <name evidence="6" type="primary">tlpA</name>
    <name evidence="6" type="ORF">TG4357_02906</name>
</gene>
<evidence type="ECO:0000313" key="7">
    <source>
        <dbReference type="Proteomes" id="UP000051587"/>
    </source>
</evidence>
<dbReference type="InterPro" id="IPR017937">
    <property type="entry name" value="Thioredoxin_CS"/>
</dbReference>
<protein>
    <submittedName>
        <fullName evidence="6">Cytochrome c biogenesis protein TlpA</fullName>
    </submittedName>
</protein>
<evidence type="ECO:0000259" key="5">
    <source>
        <dbReference type="PROSITE" id="PS51352"/>
    </source>
</evidence>
<dbReference type="AlphaFoldDB" id="A0A0P1FGR7"/>
<dbReference type="InterPro" id="IPR036249">
    <property type="entry name" value="Thioredoxin-like_sf"/>
</dbReference>
<dbReference type="RefSeq" id="WP_058263614.1">
    <property type="nucleotide sequence ID" value="NZ_CP051181.1"/>
</dbReference>
<keyword evidence="7" id="KW-1185">Reference proteome</keyword>
<dbReference type="GO" id="GO:0017004">
    <property type="term" value="P:cytochrome complex assembly"/>
    <property type="evidence" value="ECO:0007669"/>
    <property type="project" value="UniProtKB-KW"/>
</dbReference>
<feature type="chain" id="PRO_5006062579" evidence="4">
    <location>
        <begin position="23"/>
        <end position="187"/>
    </location>
</feature>
<dbReference type="PANTHER" id="PTHR42852:SF17">
    <property type="entry name" value="THIOREDOXIN-LIKE PROTEIN HI_1115"/>
    <property type="match status" value="1"/>
</dbReference>
<feature type="signal peptide" evidence="4">
    <location>
        <begin position="1"/>
        <end position="22"/>
    </location>
</feature>
<dbReference type="GO" id="GO:0030313">
    <property type="term" value="C:cell envelope"/>
    <property type="evidence" value="ECO:0007669"/>
    <property type="project" value="UniProtKB-SubCell"/>
</dbReference>
<proteinExistence type="predicted"/>
<dbReference type="PANTHER" id="PTHR42852">
    <property type="entry name" value="THIOL:DISULFIDE INTERCHANGE PROTEIN DSBE"/>
    <property type="match status" value="1"/>
</dbReference>
<evidence type="ECO:0000256" key="4">
    <source>
        <dbReference type="SAM" id="SignalP"/>
    </source>
</evidence>
<name>A0A0P1FGR7_THAGE</name>
<accession>A0A0P1FGR7</accession>
<dbReference type="Proteomes" id="UP000051587">
    <property type="component" value="Unassembled WGS sequence"/>
</dbReference>
<dbReference type="SUPFAM" id="SSF52833">
    <property type="entry name" value="Thioredoxin-like"/>
    <property type="match status" value="1"/>
</dbReference>
<dbReference type="InterPro" id="IPR050553">
    <property type="entry name" value="Thioredoxin_ResA/DsbE_sf"/>
</dbReference>
<organism evidence="6 7">
    <name type="scientific">Thalassovita gelatinovora</name>
    <name type="common">Thalassobius gelatinovorus</name>
    <dbReference type="NCBI Taxonomy" id="53501"/>
    <lineage>
        <taxon>Bacteria</taxon>
        <taxon>Pseudomonadati</taxon>
        <taxon>Pseudomonadota</taxon>
        <taxon>Alphaproteobacteria</taxon>
        <taxon>Rhodobacterales</taxon>
        <taxon>Roseobacteraceae</taxon>
        <taxon>Thalassovita</taxon>
    </lineage>
</organism>
<evidence type="ECO:0000256" key="3">
    <source>
        <dbReference type="ARBA" id="ARBA00023284"/>
    </source>
</evidence>
<dbReference type="Gene3D" id="3.40.30.10">
    <property type="entry name" value="Glutaredoxin"/>
    <property type="match status" value="1"/>
</dbReference>
<dbReference type="InterPro" id="IPR013740">
    <property type="entry name" value="Redoxin"/>
</dbReference>
<evidence type="ECO:0000313" key="6">
    <source>
        <dbReference type="EMBL" id="CUH67261.1"/>
    </source>
</evidence>
<dbReference type="CDD" id="cd02966">
    <property type="entry name" value="TlpA_like_family"/>
    <property type="match status" value="1"/>
</dbReference>
<dbReference type="Pfam" id="PF08534">
    <property type="entry name" value="Redoxin"/>
    <property type="match status" value="1"/>
</dbReference>
<dbReference type="InterPro" id="IPR013766">
    <property type="entry name" value="Thioredoxin_domain"/>
</dbReference>
<evidence type="ECO:0000256" key="1">
    <source>
        <dbReference type="ARBA" id="ARBA00004196"/>
    </source>
</evidence>
<feature type="domain" description="Thioredoxin" evidence="5">
    <location>
        <begin position="42"/>
        <end position="184"/>
    </location>
</feature>
<keyword evidence="3" id="KW-0676">Redox-active center</keyword>
<evidence type="ECO:0000256" key="2">
    <source>
        <dbReference type="ARBA" id="ARBA00022748"/>
    </source>
</evidence>
<reference evidence="6 7" key="1">
    <citation type="submission" date="2015-09" db="EMBL/GenBank/DDBJ databases">
        <authorList>
            <consortium name="Swine Surveillance"/>
        </authorList>
    </citation>
    <scope>NUCLEOTIDE SEQUENCE [LARGE SCALE GENOMIC DNA]</scope>
    <source>
        <strain evidence="6 7">CECT 4357</strain>
    </source>
</reference>
<dbReference type="PROSITE" id="PS51352">
    <property type="entry name" value="THIOREDOXIN_2"/>
    <property type="match status" value="1"/>
</dbReference>
<dbReference type="STRING" id="53501.SAMN04488043_101354"/>
<dbReference type="OrthoDB" id="9799347at2"/>
<dbReference type="EMBL" id="CYSA01000026">
    <property type="protein sequence ID" value="CUH67261.1"/>
    <property type="molecule type" value="Genomic_DNA"/>
</dbReference>
<dbReference type="GO" id="GO:0015036">
    <property type="term" value="F:disulfide oxidoreductase activity"/>
    <property type="evidence" value="ECO:0007669"/>
    <property type="project" value="UniProtKB-ARBA"/>
</dbReference>
<keyword evidence="4" id="KW-0732">Signal</keyword>
<keyword evidence="2" id="KW-0201">Cytochrome c-type biogenesis</keyword>
<dbReference type="PROSITE" id="PS00194">
    <property type="entry name" value="THIOREDOXIN_1"/>
    <property type="match status" value="1"/>
</dbReference>
<sequence>MRKFVSLILYTAFLLGANGALAADAAALAALRQGDMKKMNFHSAPKPLPDVVFLSETGEEARLQDFGGKYVLVNFWATWCAPCRAEMPMLDALQASYGGDRFDVVTIATGHNPPPAMKKFFADAGVENLPLHRDPKQMLARSMAVMGLPVSVLLDPEGREIGRLMGDADWNGAEARALIEALIASDR</sequence>